<dbReference type="Proteomes" id="UP000094444">
    <property type="component" value="Unassembled WGS sequence"/>
</dbReference>
<feature type="region of interest" description="Disordered" evidence="1">
    <location>
        <begin position="47"/>
        <end position="80"/>
    </location>
</feature>
<protein>
    <submittedName>
        <fullName evidence="2">Uncharacterized protein</fullName>
    </submittedName>
</protein>
<dbReference type="Gene3D" id="1.20.1250.20">
    <property type="entry name" value="MFS general substrate transporter like domains"/>
    <property type="match status" value="1"/>
</dbReference>
<keyword evidence="3" id="KW-1185">Reference proteome</keyword>
<dbReference type="EMBL" id="MAVT02000508">
    <property type="protein sequence ID" value="POS75274.1"/>
    <property type="molecule type" value="Genomic_DNA"/>
</dbReference>
<accession>A0A2P5HYE6</accession>
<feature type="compositionally biased region" description="Basic and acidic residues" evidence="1">
    <location>
        <begin position="47"/>
        <end position="60"/>
    </location>
</feature>
<sequence length="80" mass="8976">MTVHVFFFYPETAAKSLEEIDAVFESKTPAWRTGQLGTFQDSLHEVERKQDGVETSHEEAPSSAHSTAKEEANIAHEEKV</sequence>
<organism evidence="2 3">
    <name type="scientific">Diaporthe helianthi</name>
    <dbReference type="NCBI Taxonomy" id="158607"/>
    <lineage>
        <taxon>Eukaryota</taxon>
        <taxon>Fungi</taxon>
        <taxon>Dikarya</taxon>
        <taxon>Ascomycota</taxon>
        <taxon>Pezizomycotina</taxon>
        <taxon>Sordariomycetes</taxon>
        <taxon>Sordariomycetidae</taxon>
        <taxon>Diaporthales</taxon>
        <taxon>Diaporthaceae</taxon>
        <taxon>Diaporthe</taxon>
    </lineage>
</organism>
<dbReference type="AlphaFoldDB" id="A0A2P5HYE6"/>
<gene>
    <name evidence="2" type="ORF">DHEL01_v206331</name>
</gene>
<dbReference type="InParanoid" id="A0A2P5HYE6"/>
<dbReference type="InterPro" id="IPR036259">
    <property type="entry name" value="MFS_trans_sf"/>
</dbReference>
<evidence type="ECO:0000313" key="3">
    <source>
        <dbReference type="Proteomes" id="UP000094444"/>
    </source>
</evidence>
<comment type="caution">
    <text evidence="2">The sequence shown here is derived from an EMBL/GenBank/DDBJ whole genome shotgun (WGS) entry which is preliminary data.</text>
</comment>
<proteinExistence type="predicted"/>
<evidence type="ECO:0000313" key="2">
    <source>
        <dbReference type="EMBL" id="POS75274.1"/>
    </source>
</evidence>
<reference evidence="2" key="1">
    <citation type="submission" date="2017-09" db="EMBL/GenBank/DDBJ databases">
        <title>Polyketide synthases of a Diaporthe helianthi virulent isolate.</title>
        <authorList>
            <person name="Baroncelli R."/>
        </authorList>
    </citation>
    <scope>NUCLEOTIDE SEQUENCE [LARGE SCALE GENOMIC DNA]</scope>
    <source>
        <strain evidence="2">7/96</strain>
    </source>
</reference>
<dbReference type="OrthoDB" id="4142200at2759"/>
<name>A0A2P5HYE6_DIAHE</name>
<feature type="compositionally biased region" description="Basic and acidic residues" evidence="1">
    <location>
        <begin position="67"/>
        <end position="80"/>
    </location>
</feature>
<evidence type="ECO:0000256" key="1">
    <source>
        <dbReference type="SAM" id="MobiDB-lite"/>
    </source>
</evidence>